<dbReference type="InterPro" id="IPR036431">
    <property type="entry name" value="ARID_dom_sf"/>
</dbReference>
<feature type="region of interest" description="Disordered" evidence="1">
    <location>
        <begin position="1"/>
        <end position="90"/>
    </location>
</feature>
<feature type="compositionally biased region" description="Polar residues" evidence="1">
    <location>
        <begin position="479"/>
        <end position="500"/>
    </location>
</feature>
<keyword evidence="4" id="KW-1185">Reference proteome</keyword>
<proteinExistence type="predicted"/>
<dbReference type="SMART" id="SM00501">
    <property type="entry name" value="BRIGHT"/>
    <property type="match status" value="1"/>
</dbReference>
<comment type="caution">
    <text evidence="3">The sequence shown here is derived from an EMBL/GenBank/DDBJ whole genome shotgun (WGS) entry which is preliminary data.</text>
</comment>
<protein>
    <recommendedName>
        <fullName evidence="2">ARID domain-containing protein</fullName>
    </recommendedName>
</protein>
<reference evidence="3 4" key="1">
    <citation type="submission" date="2024-05" db="EMBL/GenBank/DDBJ databases">
        <title>A draft genome resource for the thread blight pathogen Marasmius tenuissimus strain MS-2.</title>
        <authorList>
            <person name="Yulfo-Soto G.E."/>
            <person name="Baruah I.K."/>
            <person name="Amoako-Attah I."/>
            <person name="Bukari Y."/>
            <person name="Meinhardt L.W."/>
            <person name="Bailey B.A."/>
            <person name="Cohen S.P."/>
        </authorList>
    </citation>
    <scope>NUCLEOTIDE SEQUENCE [LARGE SCALE GENOMIC DNA]</scope>
    <source>
        <strain evidence="3 4">MS-2</strain>
    </source>
</reference>
<feature type="compositionally biased region" description="Low complexity" evidence="1">
    <location>
        <begin position="596"/>
        <end position="607"/>
    </location>
</feature>
<feature type="compositionally biased region" description="Polar residues" evidence="1">
    <location>
        <begin position="507"/>
        <end position="517"/>
    </location>
</feature>
<sequence length="646" mass="70819">MPGGPNAQADLGKPGPSSGHVSAVPAVRPGSIPPHNPNSSPFSRPGQSNPWNLPFNSIDAFNNAQAPQPGGRMSNNPAAANPGPNMLNPSSFPMLQQYPPLAKDRFLVTYKNFCNKKRLVHDRSLLSSEDLHIDLYTLHSEVVREGGWGPVQQKDLWAVIAGRMGCVQLPGTPTEPPKSGPGVADRVAHVYKSYLAEFDRIYMNSVQNEYRRKFLLPQLSSSQLKGMNSQQIRMLVQVSDVPAAELRGKVPDEILRVLETNRQTLQLMKQDQNVFQTFLSAAQPSNPGVPIDPDVVGMPSQPPFNNSMQRIGGGITGLPPNDHQGSSIARRLHAALQEIQFMKQEYIPKIATLPPVEVSNVQRLEYNNLLEQVHRTSQEVERKLPFFHVALSAKNPNASSSTRKLVTHIINVQQQRQMVEFSTPRFILSLQDLRAAQSVFNSGIEYVATHWKAVATGGLTIPGNSPPTQPPNNPPGVVSQRSPQVFPSHPSLQGTSNSITHPPVNLQPPQHTTNVPTPTRVGLPQTGKSKAKSRATPKQPRTSSFSSFSNDEVDPFTEPFPIHPTRSNSLKRPREDDEEWHSMNGVSDVPTATAGSSSQASDPSSKSFPLQRKRSKAHEGGSPGDEEVLLNPWGNWGWDVPSFDEV</sequence>
<feature type="compositionally biased region" description="Polar residues" evidence="1">
    <location>
        <begin position="539"/>
        <end position="550"/>
    </location>
</feature>
<dbReference type="Proteomes" id="UP001437256">
    <property type="component" value="Unassembled WGS sequence"/>
</dbReference>
<feature type="compositionally biased region" description="Low complexity" evidence="1">
    <location>
        <begin position="75"/>
        <end position="89"/>
    </location>
</feature>
<feature type="compositionally biased region" description="Pro residues" evidence="1">
    <location>
        <begin position="464"/>
        <end position="474"/>
    </location>
</feature>
<evidence type="ECO:0000256" key="1">
    <source>
        <dbReference type="SAM" id="MobiDB-lite"/>
    </source>
</evidence>
<feature type="domain" description="ARID" evidence="2">
    <location>
        <begin position="100"/>
        <end position="203"/>
    </location>
</feature>
<organism evidence="3 4">
    <name type="scientific">Marasmius tenuissimus</name>
    <dbReference type="NCBI Taxonomy" id="585030"/>
    <lineage>
        <taxon>Eukaryota</taxon>
        <taxon>Fungi</taxon>
        <taxon>Dikarya</taxon>
        <taxon>Basidiomycota</taxon>
        <taxon>Agaricomycotina</taxon>
        <taxon>Agaricomycetes</taxon>
        <taxon>Agaricomycetidae</taxon>
        <taxon>Agaricales</taxon>
        <taxon>Marasmiineae</taxon>
        <taxon>Marasmiaceae</taxon>
        <taxon>Marasmius</taxon>
    </lineage>
</organism>
<feature type="region of interest" description="Disordered" evidence="1">
    <location>
        <begin position="459"/>
        <end position="646"/>
    </location>
</feature>
<dbReference type="EMBL" id="JBBXMP010000442">
    <property type="protein sequence ID" value="KAL0057757.1"/>
    <property type="molecule type" value="Genomic_DNA"/>
</dbReference>
<gene>
    <name evidence="3" type="ORF">AAF712_015587</name>
</gene>
<name>A0ABR2Z938_9AGAR</name>
<evidence type="ECO:0000313" key="3">
    <source>
        <dbReference type="EMBL" id="KAL0057757.1"/>
    </source>
</evidence>
<dbReference type="Gene3D" id="1.10.150.60">
    <property type="entry name" value="ARID DNA-binding domain"/>
    <property type="match status" value="1"/>
</dbReference>
<dbReference type="InterPro" id="IPR001606">
    <property type="entry name" value="ARID_dom"/>
</dbReference>
<feature type="compositionally biased region" description="Polar residues" evidence="1">
    <location>
        <begin position="37"/>
        <end position="66"/>
    </location>
</feature>
<dbReference type="Pfam" id="PF01388">
    <property type="entry name" value="ARID"/>
    <property type="match status" value="1"/>
</dbReference>
<dbReference type="SMART" id="SM01014">
    <property type="entry name" value="ARID"/>
    <property type="match status" value="1"/>
</dbReference>
<evidence type="ECO:0000313" key="4">
    <source>
        <dbReference type="Proteomes" id="UP001437256"/>
    </source>
</evidence>
<evidence type="ECO:0000259" key="2">
    <source>
        <dbReference type="PROSITE" id="PS51011"/>
    </source>
</evidence>
<accession>A0ABR2Z938</accession>
<dbReference type="SUPFAM" id="SSF46774">
    <property type="entry name" value="ARID-like"/>
    <property type="match status" value="1"/>
</dbReference>
<dbReference type="CDD" id="cd16100">
    <property type="entry name" value="ARID"/>
    <property type="match status" value="1"/>
</dbReference>
<dbReference type="PROSITE" id="PS51011">
    <property type="entry name" value="ARID"/>
    <property type="match status" value="1"/>
</dbReference>